<evidence type="ECO:0000313" key="13">
    <source>
        <dbReference type="RefSeq" id="XP_055886544.1"/>
    </source>
</evidence>
<feature type="binding site" evidence="5">
    <location>
        <position position="172"/>
    </location>
    <ligand>
        <name>a divalent metal cation</name>
        <dbReference type="ChEBI" id="CHEBI:60240"/>
        <label>2</label>
        <note>catalytic</note>
    </ligand>
</feature>
<dbReference type="GO" id="GO:0004239">
    <property type="term" value="F:initiator methionyl aminopeptidase activity"/>
    <property type="evidence" value="ECO:0007669"/>
    <property type="project" value="UniProtKB-UniRule"/>
</dbReference>
<dbReference type="AlphaFoldDB" id="A0A9U8E561"/>
<evidence type="ECO:0000313" key="11">
    <source>
        <dbReference type="RefSeq" id="XP_013073693.2"/>
    </source>
</evidence>
<feature type="binding site" evidence="5">
    <location>
        <position position="269"/>
    </location>
    <ligand>
        <name>a divalent metal cation</name>
        <dbReference type="ChEBI" id="CHEBI:60240"/>
        <label>2</label>
        <note>catalytic</note>
    </ligand>
</feature>
<keyword evidence="8" id="KW-1185">Reference proteome</keyword>
<evidence type="ECO:0000313" key="17">
    <source>
        <dbReference type="RefSeq" id="XP_055886586.1"/>
    </source>
</evidence>
<reference evidence="9 10" key="1">
    <citation type="submission" date="2025-04" db="UniProtKB">
        <authorList>
            <consortium name="RefSeq"/>
        </authorList>
    </citation>
    <scope>IDENTIFICATION</scope>
</reference>
<dbReference type="RefSeq" id="XP_013073691.2">
    <property type="nucleotide sequence ID" value="XM_013218237.2"/>
</dbReference>
<dbReference type="CDD" id="cd01086">
    <property type="entry name" value="MetAP1"/>
    <property type="match status" value="1"/>
</dbReference>
<dbReference type="NCBIfam" id="TIGR00500">
    <property type="entry name" value="met_pdase_I"/>
    <property type="match status" value="1"/>
</dbReference>
<dbReference type="OMA" id="SSKMYVM"/>
<evidence type="ECO:0000313" key="14">
    <source>
        <dbReference type="RefSeq" id="XP_055886558.1"/>
    </source>
</evidence>
<dbReference type="RefSeq" id="XP_055886558.1">
    <property type="nucleotide sequence ID" value="XM_056030583.1"/>
</dbReference>
<evidence type="ECO:0000313" key="10">
    <source>
        <dbReference type="RefSeq" id="XP_013073691.2"/>
    </source>
</evidence>
<evidence type="ECO:0000313" key="16">
    <source>
        <dbReference type="RefSeq" id="XP_055886570.1"/>
    </source>
</evidence>
<name>A0A9U8E561_BIOGL</name>
<feature type="binding site" evidence="5">
    <location>
        <position position="242"/>
    </location>
    <ligand>
        <name>substrate</name>
    </ligand>
</feature>
<dbReference type="KEGG" id="bgt:106060395"/>
<evidence type="ECO:0000256" key="2">
    <source>
        <dbReference type="ARBA" id="ARBA00022670"/>
    </source>
</evidence>
<dbReference type="RefSeq" id="XP_013073693.2">
    <property type="nucleotide sequence ID" value="XM_013218239.2"/>
</dbReference>
<feature type="domain" description="Peptidase M24" evidence="7">
    <location>
        <begin position="79"/>
        <end position="306"/>
    </location>
</feature>
<dbReference type="PROSITE" id="PS00680">
    <property type="entry name" value="MAP_1"/>
    <property type="match status" value="1"/>
</dbReference>
<feature type="binding site" evidence="5">
    <location>
        <position position="300"/>
    </location>
    <ligand>
        <name>a divalent metal cation</name>
        <dbReference type="ChEBI" id="CHEBI:60240"/>
        <label>2</label>
        <note>catalytic</note>
    </ligand>
</feature>
<dbReference type="GO" id="GO:0006508">
    <property type="term" value="P:proteolysis"/>
    <property type="evidence" value="ECO:0007669"/>
    <property type="project" value="UniProtKB-KW"/>
</dbReference>
<evidence type="ECO:0000256" key="3">
    <source>
        <dbReference type="ARBA" id="ARBA00022723"/>
    </source>
</evidence>
<dbReference type="GO" id="GO:0070006">
    <property type="term" value="F:metalloaminopeptidase activity"/>
    <property type="evidence" value="ECO:0007669"/>
    <property type="project" value="UniProtKB-UniRule"/>
</dbReference>
<evidence type="ECO:0000256" key="4">
    <source>
        <dbReference type="ARBA" id="ARBA00022801"/>
    </source>
</evidence>
<feature type="binding site" evidence="5">
    <location>
        <position position="300"/>
    </location>
    <ligand>
        <name>a divalent metal cation</name>
        <dbReference type="ChEBI" id="CHEBI:60240"/>
        <label>1</label>
    </ligand>
</feature>
<evidence type="ECO:0000259" key="7">
    <source>
        <dbReference type="Pfam" id="PF00557"/>
    </source>
</evidence>
<feature type="binding site" evidence="5">
    <location>
        <position position="161"/>
    </location>
    <ligand>
        <name>a divalent metal cation</name>
        <dbReference type="ChEBI" id="CHEBI:60240"/>
        <label>1</label>
    </ligand>
</feature>
<dbReference type="Proteomes" id="UP001165740">
    <property type="component" value="Chromosome 1"/>
</dbReference>
<evidence type="ECO:0000313" key="15">
    <source>
        <dbReference type="RefSeq" id="XP_055886559.1"/>
    </source>
</evidence>
<keyword evidence="3 5" id="KW-0479">Metal-binding</keyword>
<evidence type="ECO:0000313" key="8">
    <source>
        <dbReference type="Proteomes" id="UP001165740"/>
    </source>
</evidence>
<dbReference type="RefSeq" id="XP_055886544.1">
    <property type="nucleotide sequence ID" value="XM_056030569.1"/>
</dbReference>
<dbReference type="InterPro" id="IPR036005">
    <property type="entry name" value="Creatinase/aminopeptidase-like"/>
</dbReference>
<feature type="binding site" evidence="5">
    <location>
        <position position="235"/>
    </location>
    <ligand>
        <name>a divalent metal cation</name>
        <dbReference type="ChEBI" id="CHEBI:60240"/>
        <label>2</label>
        <note>catalytic</note>
    </ligand>
</feature>
<comment type="similarity">
    <text evidence="5">Belongs to the peptidase M24A family. Methionine aminopeptidase type 1 subfamily.</text>
</comment>
<dbReference type="Gene3D" id="3.90.230.10">
    <property type="entry name" value="Creatinase/methionine aminopeptidase superfamily"/>
    <property type="match status" value="1"/>
</dbReference>
<dbReference type="PRINTS" id="PR00599">
    <property type="entry name" value="MAPEPTIDASE"/>
</dbReference>
<dbReference type="RefSeq" id="XP_013073694.2">
    <property type="nucleotide sequence ID" value="XM_013218240.2"/>
</dbReference>
<keyword evidence="1 5" id="KW-0031">Aminopeptidase</keyword>
<dbReference type="InterPro" id="IPR002467">
    <property type="entry name" value="Pept_M24A_MAP1"/>
</dbReference>
<comment type="cofactor">
    <cofactor evidence="5">
        <name>Co(2+)</name>
        <dbReference type="ChEBI" id="CHEBI:48828"/>
    </cofactor>
    <cofactor evidence="5">
        <name>Zn(2+)</name>
        <dbReference type="ChEBI" id="CHEBI:29105"/>
    </cofactor>
    <cofactor evidence="5">
        <name>Mn(2+)</name>
        <dbReference type="ChEBI" id="CHEBI:29035"/>
    </cofactor>
    <cofactor evidence="5">
        <name>Fe(2+)</name>
        <dbReference type="ChEBI" id="CHEBI:29033"/>
    </cofactor>
    <text evidence="5">Binds 2 divalent metal cations per subunit. Has a high-affinity and a low affinity metal-binding site. The true nature of the physiological cofactor is under debate. The enzyme is active with cobalt, zinc, manganese or divalent iron ions. Most likely, methionine aminopeptidases function as mononuclear Fe(2+)-metalloproteases under physiological conditions, and the catalytically relevant metal-binding site has been assigned to the histidine-containing high-affinity site.</text>
</comment>
<dbReference type="InterPro" id="IPR000994">
    <property type="entry name" value="Pept_M24"/>
</dbReference>
<comment type="catalytic activity">
    <reaction evidence="5 6">
        <text>Release of N-terminal amino acids, preferentially methionine, from peptides and arylamides.</text>
        <dbReference type="EC" id="3.4.11.18"/>
    </reaction>
</comment>
<feature type="binding site" evidence="5">
    <location>
        <position position="172"/>
    </location>
    <ligand>
        <name>a divalent metal cation</name>
        <dbReference type="ChEBI" id="CHEBI:60240"/>
        <label>1</label>
    </ligand>
</feature>
<dbReference type="PANTHER" id="PTHR43330:SF8">
    <property type="entry name" value="METHIONINE AMINOPEPTIDASE 1D, MITOCHONDRIAL"/>
    <property type="match status" value="1"/>
</dbReference>
<organism evidence="8 9">
    <name type="scientific">Biomphalaria glabrata</name>
    <name type="common">Bloodfluke planorb</name>
    <name type="synonym">Freshwater snail</name>
    <dbReference type="NCBI Taxonomy" id="6526"/>
    <lineage>
        <taxon>Eukaryota</taxon>
        <taxon>Metazoa</taxon>
        <taxon>Spiralia</taxon>
        <taxon>Lophotrochozoa</taxon>
        <taxon>Mollusca</taxon>
        <taxon>Gastropoda</taxon>
        <taxon>Heterobranchia</taxon>
        <taxon>Euthyneura</taxon>
        <taxon>Panpulmonata</taxon>
        <taxon>Hygrophila</taxon>
        <taxon>Lymnaeoidea</taxon>
        <taxon>Planorbidae</taxon>
        <taxon>Biomphalaria</taxon>
    </lineage>
</organism>
<accession>A0A9U8E561</accession>
<dbReference type="RefSeq" id="XP_055886586.1">
    <property type="nucleotide sequence ID" value="XM_056030611.1"/>
</dbReference>
<evidence type="ECO:0000256" key="6">
    <source>
        <dbReference type="RuleBase" id="RU003653"/>
    </source>
</evidence>
<keyword evidence="4 5" id="KW-0378">Hydrolase</keyword>
<dbReference type="EC" id="3.4.11.18" evidence="6"/>
<dbReference type="OrthoDB" id="3209743at2759"/>
<sequence>MTSKISLVVMYPKNSIISSFCLLKKPLLARRSCNSNSPKSKSYSKLIIPKTISLPPYVTGEDYVVPHSAEIKSPQEINDMRPACLLAASILKFVGNNLKIGMRTDEIDALVYAKCIEAGAYPSPLNFKGFPKSVCTSVNEVVCHGIPGSHTLKNGDIINVDVTVFYKGYHGDTSETFIIGEADEQSKSLVKAAERCRDAGIRVCSHGTPLSVIGDIIYNTATEAGFQVVPFFCGHGIGRYFHGPPDIVHVPCDLVGDQKMLEGMTFTIEPILCDGSPDIRIEDDGWTVVTQDGSRSAQFEHTILVTRGGFEILTMQA</sequence>
<dbReference type="RefSeq" id="XP_055886559.1">
    <property type="nucleotide sequence ID" value="XM_056030584.1"/>
</dbReference>
<evidence type="ECO:0000256" key="5">
    <source>
        <dbReference type="HAMAP-Rule" id="MF_03174"/>
    </source>
</evidence>
<dbReference type="GeneID" id="106060395"/>
<feature type="binding site" evidence="5">
    <location>
        <position position="144"/>
    </location>
    <ligand>
        <name>substrate</name>
    </ligand>
</feature>
<protein>
    <recommendedName>
        <fullName evidence="6">Methionine aminopeptidase</fullName>
        <ecNumber evidence="6">3.4.11.18</ecNumber>
    </recommendedName>
</protein>
<dbReference type="Pfam" id="PF00557">
    <property type="entry name" value="Peptidase_M24"/>
    <property type="match status" value="1"/>
</dbReference>
<evidence type="ECO:0000256" key="1">
    <source>
        <dbReference type="ARBA" id="ARBA00022438"/>
    </source>
</evidence>
<keyword evidence="2 5" id="KW-0645">Protease</keyword>
<gene>
    <name evidence="9 10 11 12 13 14 15 16 17" type="primary">LOC106060395</name>
</gene>
<evidence type="ECO:0000313" key="12">
    <source>
        <dbReference type="RefSeq" id="XP_013073694.2"/>
    </source>
</evidence>
<comment type="function">
    <text evidence="6">Cotranslationally removes the N-terminal methionine from nascent proteins. The N-terminal methionine is often cleaved when the second residue in the primary sequence is small and uncharged (Met-Ala-, Cys, Gly, Pro, Ser, Thr, or Val).</text>
</comment>
<proteinExistence type="inferred from homology"/>
<dbReference type="RefSeq" id="XP_055886570.1">
    <property type="nucleotide sequence ID" value="XM_056030595.1"/>
</dbReference>
<dbReference type="PANTHER" id="PTHR43330">
    <property type="entry name" value="METHIONINE AMINOPEPTIDASE"/>
    <property type="match status" value="1"/>
</dbReference>
<dbReference type="InterPro" id="IPR001714">
    <property type="entry name" value="Pept_M24_MAP"/>
</dbReference>
<evidence type="ECO:0000313" key="9">
    <source>
        <dbReference type="RefSeq" id="XP_013073690.2"/>
    </source>
</evidence>
<dbReference type="GO" id="GO:0046872">
    <property type="term" value="F:metal ion binding"/>
    <property type="evidence" value="ECO:0007669"/>
    <property type="project" value="UniProtKB-UniRule"/>
</dbReference>
<dbReference type="RefSeq" id="XP_013073690.2">
    <property type="nucleotide sequence ID" value="XM_013218236.2"/>
</dbReference>
<dbReference type="SUPFAM" id="SSF55920">
    <property type="entry name" value="Creatinase/aminopeptidase"/>
    <property type="match status" value="1"/>
</dbReference>
<dbReference type="HAMAP" id="MF_01974">
    <property type="entry name" value="MetAP_1"/>
    <property type="match status" value="1"/>
</dbReference>